<evidence type="ECO:0000313" key="8">
    <source>
        <dbReference type="EMBL" id="SLN23475.1"/>
    </source>
</evidence>
<evidence type="ECO:0000256" key="3">
    <source>
        <dbReference type="ARBA" id="ARBA00022448"/>
    </source>
</evidence>
<dbReference type="OrthoDB" id="9793175at2"/>
<dbReference type="NCBIfam" id="NF008200">
    <property type="entry name" value="PRK10957.1"/>
    <property type="match status" value="1"/>
</dbReference>
<dbReference type="PANTHER" id="PTHR30532:SF24">
    <property type="entry name" value="FERRIC ENTEROBACTIN-BINDING PERIPLASMIC PROTEIN FEPB"/>
    <property type="match status" value="1"/>
</dbReference>
<evidence type="ECO:0000256" key="1">
    <source>
        <dbReference type="ARBA" id="ARBA00004196"/>
    </source>
</evidence>
<dbReference type="RefSeq" id="WP_085886676.1">
    <property type="nucleotide sequence ID" value="NZ_FWFN01000002.1"/>
</dbReference>
<dbReference type="EMBL" id="FWFN01000002">
    <property type="protein sequence ID" value="SLN23475.1"/>
    <property type="molecule type" value="Genomic_DNA"/>
</dbReference>
<dbReference type="Gene3D" id="3.40.50.1980">
    <property type="entry name" value="Nitrogenase molybdenum iron protein domain"/>
    <property type="match status" value="2"/>
</dbReference>
<evidence type="ECO:0000256" key="5">
    <source>
        <dbReference type="ARBA" id="ARBA00022729"/>
    </source>
</evidence>
<dbReference type="InterPro" id="IPR051313">
    <property type="entry name" value="Bact_iron-sidero_bind"/>
</dbReference>
<keyword evidence="3" id="KW-0813">Transport</keyword>
<keyword evidence="4" id="KW-0410">Iron transport</keyword>
<protein>
    <submittedName>
        <fullName evidence="8">Ferrienterobactin-binding periplasmic protein</fullName>
    </submittedName>
</protein>
<dbReference type="FunFam" id="3.40.50.1980:FF:000009">
    <property type="entry name" value="Iron-enterobactin transporter periplasmic binding protein"/>
    <property type="match status" value="1"/>
</dbReference>
<evidence type="ECO:0000259" key="7">
    <source>
        <dbReference type="PROSITE" id="PS50983"/>
    </source>
</evidence>
<name>A0A1X6YJS9_9RHOB</name>
<keyword evidence="4" id="KW-0408">Iron</keyword>
<organism evidence="8 9">
    <name type="scientific">Pseudooceanicola marinus</name>
    <dbReference type="NCBI Taxonomy" id="396013"/>
    <lineage>
        <taxon>Bacteria</taxon>
        <taxon>Pseudomonadati</taxon>
        <taxon>Pseudomonadota</taxon>
        <taxon>Alphaproteobacteria</taxon>
        <taxon>Rhodobacterales</taxon>
        <taxon>Paracoccaceae</taxon>
        <taxon>Pseudooceanicola</taxon>
    </lineage>
</organism>
<evidence type="ECO:0000256" key="2">
    <source>
        <dbReference type="ARBA" id="ARBA00008814"/>
    </source>
</evidence>
<evidence type="ECO:0000313" key="9">
    <source>
        <dbReference type="Proteomes" id="UP000193963"/>
    </source>
</evidence>
<dbReference type="Pfam" id="PF01497">
    <property type="entry name" value="Peripla_BP_2"/>
    <property type="match status" value="1"/>
</dbReference>
<dbReference type="SUPFAM" id="SSF53807">
    <property type="entry name" value="Helical backbone' metal receptor"/>
    <property type="match status" value="1"/>
</dbReference>
<sequence>MLRQTFAALALALLPALTQAEEGWPRRIEHANGTLTLPAPPERIVSTSPSLTGTLLAIDAPLIATAAATRSRLSDDDGFFHQWADVAHARGVEVLYPDLSFDIEAVILANPDLIVVSQTGGDSAVEFVPELEAMGFPVLVLNYGIHPWEALAKTLGHATGEEAEARAVTRAFAEHARAAGRAITRPAGSVSIISYNFYGSYGVSKPEGAQARVLVEMGFEVTGVPQAAQGLVQASREFDFVSHENLSAAISGDTIFLLAAEPEDVQAVLDDPVLANLPAVKAGRVYPLGATSFRMDYYSGRAMVDRVAAQFAE</sequence>
<proteinExistence type="inferred from homology"/>
<keyword evidence="4" id="KW-0406">Ion transport</keyword>
<gene>
    <name evidence="8" type="primary">fepB</name>
    <name evidence="8" type="ORF">PSM7751_00754</name>
</gene>
<accession>A0A1X6YJS9</accession>
<evidence type="ECO:0000256" key="6">
    <source>
        <dbReference type="SAM" id="SignalP"/>
    </source>
</evidence>
<reference evidence="9" key="1">
    <citation type="submission" date="2017-03" db="EMBL/GenBank/DDBJ databases">
        <authorList>
            <person name="Rodrigo-Torres L."/>
            <person name="Arahal R.D."/>
            <person name="Lucena T."/>
        </authorList>
    </citation>
    <scope>NUCLEOTIDE SEQUENCE [LARGE SCALE GENOMIC DNA]</scope>
    <source>
        <strain evidence="9">CECT 7751</strain>
    </source>
</reference>
<feature type="chain" id="PRO_5013049917" evidence="6">
    <location>
        <begin position="21"/>
        <end position="313"/>
    </location>
</feature>
<feature type="signal peptide" evidence="6">
    <location>
        <begin position="1"/>
        <end position="20"/>
    </location>
</feature>
<dbReference type="InterPro" id="IPR002491">
    <property type="entry name" value="ABC_transptr_periplasmic_BD"/>
</dbReference>
<feature type="domain" description="Fe/B12 periplasmic-binding" evidence="7">
    <location>
        <begin position="43"/>
        <end position="313"/>
    </location>
</feature>
<dbReference type="PANTHER" id="PTHR30532">
    <property type="entry name" value="IRON III DICITRATE-BINDING PERIPLASMIC PROTEIN"/>
    <property type="match status" value="1"/>
</dbReference>
<keyword evidence="9" id="KW-1185">Reference proteome</keyword>
<dbReference type="AlphaFoldDB" id="A0A1X6YJS9"/>
<dbReference type="Proteomes" id="UP000193963">
    <property type="component" value="Unassembled WGS sequence"/>
</dbReference>
<dbReference type="PROSITE" id="PS50983">
    <property type="entry name" value="FE_B12_PBP"/>
    <property type="match status" value="1"/>
</dbReference>
<evidence type="ECO:0000256" key="4">
    <source>
        <dbReference type="ARBA" id="ARBA00022496"/>
    </source>
</evidence>
<comment type="subcellular location">
    <subcellularLocation>
        <location evidence="1">Cell envelope</location>
    </subcellularLocation>
</comment>
<dbReference type="GO" id="GO:1901678">
    <property type="term" value="P:iron coordination entity transport"/>
    <property type="evidence" value="ECO:0007669"/>
    <property type="project" value="UniProtKB-ARBA"/>
</dbReference>
<keyword evidence="5 6" id="KW-0732">Signal</keyword>
<comment type="similarity">
    <text evidence="2">Belongs to the bacterial solute-binding protein 8 family.</text>
</comment>
<dbReference type="GO" id="GO:0030288">
    <property type="term" value="C:outer membrane-bounded periplasmic space"/>
    <property type="evidence" value="ECO:0007669"/>
    <property type="project" value="TreeGrafter"/>
</dbReference>